<feature type="transmembrane region" description="Helical" evidence="4">
    <location>
        <begin position="113"/>
        <end position="129"/>
    </location>
</feature>
<feature type="transmembrane region" description="Helical" evidence="4">
    <location>
        <begin position="21"/>
        <end position="49"/>
    </location>
</feature>
<comment type="caution">
    <text evidence="6">The sequence shown here is derived from an EMBL/GenBank/DDBJ whole genome shotgun (WGS) entry which is preliminary data.</text>
</comment>
<dbReference type="InterPro" id="IPR036259">
    <property type="entry name" value="MFS_trans_sf"/>
</dbReference>
<name>A0A4R4J3B8_9GAMM</name>
<dbReference type="GO" id="GO:0022857">
    <property type="term" value="F:transmembrane transporter activity"/>
    <property type="evidence" value="ECO:0007669"/>
    <property type="project" value="InterPro"/>
</dbReference>
<evidence type="ECO:0000256" key="1">
    <source>
        <dbReference type="ARBA" id="ARBA00022692"/>
    </source>
</evidence>
<feature type="transmembrane region" description="Helical" evidence="4">
    <location>
        <begin position="351"/>
        <end position="374"/>
    </location>
</feature>
<dbReference type="AlphaFoldDB" id="A0A4R4J3B8"/>
<feature type="transmembrane region" description="Helical" evidence="4">
    <location>
        <begin position="293"/>
        <end position="312"/>
    </location>
</feature>
<evidence type="ECO:0000313" key="7">
    <source>
        <dbReference type="Proteomes" id="UP000295598"/>
    </source>
</evidence>
<accession>A0A4R4J3B8</accession>
<feature type="transmembrane region" description="Helical" evidence="4">
    <location>
        <begin position="150"/>
        <end position="173"/>
    </location>
</feature>
<gene>
    <name evidence="6" type="ORF">C5467_19815</name>
</gene>
<evidence type="ECO:0000256" key="2">
    <source>
        <dbReference type="ARBA" id="ARBA00022989"/>
    </source>
</evidence>
<feature type="transmembrane region" description="Helical" evidence="4">
    <location>
        <begin position="179"/>
        <end position="199"/>
    </location>
</feature>
<evidence type="ECO:0000259" key="5">
    <source>
        <dbReference type="PROSITE" id="PS50850"/>
    </source>
</evidence>
<dbReference type="GO" id="GO:0005886">
    <property type="term" value="C:plasma membrane"/>
    <property type="evidence" value="ECO:0007669"/>
    <property type="project" value="TreeGrafter"/>
</dbReference>
<feature type="transmembrane region" description="Helical" evidence="4">
    <location>
        <begin position="380"/>
        <end position="401"/>
    </location>
</feature>
<dbReference type="PROSITE" id="PS50850">
    <property type="entry name" value="MFS"/>
    <property type="match status" value="1"/>
</dbReference>
<dbReference type="RefSeq" id="WP_132355842.1">
    <property type="nucleotide sequence ID" value="NZ_CAWOJO010000047.1"/>
</dbReference>
<dbReference type="CDD" id="cd17478">
    <property type="entry name" value="MFS_FsR"/>
    <property type="match status" value="1"/>
</dbReference>
<protein>
    <submittedName>
        <fullName evidence="6">MFS transporter</fullName>
    </submittedName>
</protein>
<keyword evidence="1 4" id="KW-0812">Transmembrane</keyword>
<dbReference type="InterPro" id="IPR020846">
    <property type="entry name" value="MFS_dom"/>
</dbReference>
<dbReference type="Pfam" id="PF07690">
    <property type="entry name" value="MFS_1"/>
    <property type="match status" value="1"/>
</dbReference>
<dbReference type="SUPFAM" id="SSF103473">
    <property type="entry name" value="MFS general substrate transporter"/>
    <property type="match status" value="1"/>
</dbReference>
<dbReference type="PANTHER" id="PTHR43129:SF1">
    <property type="entry name" value="FOSMIDOMYCIN RESISTANCE PROTEIN"/>
    <property type="match status" value="1"/>
</dbReference>
<dbReference type="Proteomes" id="UP000295598">
    <property type="component" value="Unassembled WGS sequence"/>
</dbReference>
<evidence type="ECO:0000256" key="4">
    <source>
        <dbReference type="SAM" id="Phobius"/>
    </source>
</evidence>
<proteinExistence type="predicted"/>
<feature type="transmembrane region" description="Helical" evidence="4">
    <location>
        <begin position="55"/>
        <end position="77"/>
    </location>
</feature>
<keyword evidence="3 4" id="KW-0472">Membrane</keyword>
<reference evidence="6 7" key="1">
    <citation type="journal article" date="2019" name="Int. J. Syst. Evol. Microbiol.">
        <title>Photorhabdus khanii subsp. guanajuatensis subsp. nov., isolated from Heterorhabditis atacamensis, and Photorhabdus luminescens subsp. mexicana subsp. nov., isolated from Heterorhabditis mexicana entomopathogenic nematodes.</title>
        <authorList>
            <person name="Machado R.A.R."/>
            <person name="Bruno P."/>
            <person name="Arce C.C.M."/>
            <person name="Liechti N."/>
            <person name="Kohler A."/>
            <person name="Bernal J."/>
            <person name="Bruggmann R."/>
            <person name="Turlings T.C.J."/>
        </authorList>
    </citation>
    <scope>NUCLEOTIDE SEQUENCE [LARGE SCALE GENOMIC DNA]</scope>
    <source>
        <strain evidence="6 7">MEX20-17</strain>
    </source>
</reference>
<keyword evidence="2 4" id="KW-1133">Transmembrane helix</keyword>
<feature type="transmembrane region" description="Helical" evidence="4">
    <location>
        <begin position="89"/>
        <end position="107"/>
    </location>
</feature>
<dbReference type="InterPro" id="IPR011701">
    <property type="entry name" value="MFS"/>
</dbReference>
<evidence type="ECO:0000313" key="6">
    <source>
        <dbReference type="EMBL" id="TDB47984.1"/>
    </source>
</evidence>
<sequence>MSEQSNTTIVPPHARKTKNTVFTILGAISISHLLNDMIQSLILAIYPLLQSEFNLSFVQIGMITLTYQITASLLQPLIGLYTDKHPQPYSLPIGMSFTLSGLLLLAYADSFPIILLASALVGTGSSVFHPESSRVARMASGGRHGLAQSLFQVGGNFGTSLGPLLAAAFIAPYGKGNVGWFSLAALLGIVVLLQVSKWYKAQNHTKKNQAKTAPVVKVLSRKTVIGSLSILLILVFSKYFYLTSISSYYTFYLMHKFSISVQNAQLHLFIFLFAVAAGTIIGGPIGDKIGRKYVIWISILGVAPFTLILPYASLYWTSILSVIIGVILASAFSAILVYAQELIPGKTGMVSGLFFGLAFGMGGIGAAVLGYIADRTSIELVYQICAFLPLLGIFTALLPNIEDKN</sequence>
<feature type="transmembrane region" description="Helical" evidence="4">
    <location>
        <begin position="219"/>
        <end position="241"/>
    </location>
</feature>
<dbReference type="EMBL" id="PUJY01000047">
    <property type="protein sequence ID" value="TDB47984.1"/>
    <property type="molecule type" value="Genomic_DNA"/>
</dbReference>
<feature type="domain" description="Major facilitator superfamily (MFS) profile" evidence="5">
    <location>
        <begin position="24"/>
        <end position="404"/>
    </location>
</feature>
<feature type="transmembrane region" description="Helical" evidence="4">
    <location>
        <begin position="318"/>
        <end position="339"/>
    </location>
</feature>
<dbReference type="Gene3D" id="1.20.1250.20">
    <property type="entry name" value="MFS general substrate transporter like domains"/>
    <property type="match status" value="2"/>
</dbReference>
<dbReference type="PANTHER" id="PTHR43129">
    <property type="entry name" value="FOSMIDOMYCIN RESISTANCE PROTEIN"/>
    <property type="match status" value="1"/>
</dbReference>
<feature type="transmembrane region" description="Helical" evidence="4">
    <location>
        <begin position="261"/>
        <end position="281"/>
    </location>
</feature>
<organism evidence="6 7">
    <name type="scientific">Photorhabdus khanii subsp. guanajuatensis</name>
    <dbReference type="NCBI Taxonomy" id="2100166"/>
    <lineage>
        <taxon>Bacteria</taxon>
        <taxon>Pseudomonadati</taxon>
        <taxon>Pseudomonadota</taxon>
        <taxon>Gammaproteobacteria</taxon>
        <taxon>Enterobacterales</taxon>
        <taxon>Morganellaceae</taxon>
        <taxon>Photorhabdus</taxon>
    </lineage>
</organism>
<evidence type="ECO:0000256" key="3">
    <source>
        <dbReference type="ARBA" id="ARBA00023136"/>
    </source>
</evidence>